<keyword evidence="4" id="KW-1185">Reference proteome</keyword>
<protein>
    <recommendedName>
        <fullName evidence="2">Putative plant transposon protein domain-containing protein</fullName>
    </recommendedName>
</protein>
<feature type="domain" description="Putative plant transposon protein" evidence="2">
    <location>
        <begin position="59"/>
        <end position="240"/>
    </location>
</feature>
<feature type="region of interest" description="Disordered" evidence="1">
    <location>
        <begin position="246"/>
        <end position="276"/>
    </location>
</feature>
<reference evidence="4" key="1">
    <citation type="journal article" date="2018" name="Gigascience">
        <title>Genome assembly of the Pink Ipe (Handroanthus impetiginosus, Bignoniaceae), a highly valued, ecologically keystone Neotropical timber forest tree.</title>
        <authorList>
            <person name="Silva-Junior O.B."/>
            <person name="Grattapaglia D."/>
            <person name="Novaes E."/>
            <person name="Collevatti R.G."/>
        </authorList>
    </citation>
    <scope>NUCLEOTIDE SEQUENCE [LARGE SCALE GENOMIC DNA]</scope>
    <source>
        <strain evidence="4">cv. UFG-1</strain>
    </source>
</reference>
<feature type="compositionally biased region" description="Basic residues" evidence="1">
    <location>
        <begin position="1"/>
        <end position="10"/>
    </location>
</feature>
<dbReference type="OrthoDB" id="1714944at2759"/>
<dbReference type="EMBL" id="NKXS01001646">
    <property type="protein sequence ID" value="PIN17588.1"/>
    <property type="molecule type" value="Genomic_DNA"/>
</dbReference>
<dbReference type="Pfam" id="PF20167">
    <property type="entry name" value="Transposase_32"/>
    <property type="match status" value="1"/>
</dbReference>
<dbReference type="InterPro" id="IPR046796">
    <property type="entry name" value="Transposase_32_dom"/>
</dbReference>
<evidence type="ECO:0000259" key="2">
    <source>
        <dbReference type="Pfam" id="PF20167"/>
    </source>
</evidence>
<evidence type="ECO:0000256" key="1">
    <source>
        <dbReference type="SAM" id="MobiDB-lite"/>
    </source>
</evidence>
<dbReference type="Proteomes" id="UP000231279">
    <property type="component" value="Unassembled WGS sequence"/>
</dbReference>
<proteinExistence type="predicted"/>
<evidence type="ECO:0000313" key="4">
    <source>
        <dbReference type="Proteomes" id="UP000231279"/>
    </source>
</evidence>
<accession>A0A2G9HJ82</accession>
<name>A0A2G9HJ82_9LAMI</name>
<feature type="region of interest" description="Disordered" evidence="1">
    <location>
        <begin position="1"/>
        <end position="23"/>
    </location>
</feature>
<dbReference type="AlphaFoldDB" id="A0A2G9HJ82"/>
<sequence length="347" mass="39562">MSGRRASKRRQAGEGPSAPSFDNRRFVSQAAEDHHNTNVLKRRFVKERGLAGHEEIMHQRHWEAFMAKPEAGNKTLVREFYANVKFNSLDDRRALVRGATITFSSSAINHLLGAPIVDEPNDFKAFIQHPLSWETISKVICATPPDWVLNVYNEPVGILHSSLTNEAWDWLRFINARLYPSSYLSEVSKERAVLLYAILTGVPLDIGRYINGAIFKSARGGKTVSLFFPSLITALCHREGLENLPGDELIQPNTTINEENRAPPPPPPPAHRRQRRPRELGLDDRLTHVEEGLHNLQLQHQRHMVEHQRLRLEQRQCFAVLYDHFQIPPDRRPQFAPDEPDAPDNAA</sequence>
<gene>
    <name evidence="3" type="ORF">CDL12_09769</name>
</gene>
<evidence type="ECO:0000313" key="3">
    <source>
        <dbReference type="EMBL" id="PIN17588.1"/>
    </source>
</evidence>
<comment type="caution">
    <text evidence="3">The sequence shown here is derived from an EMBL/GenBank/DDBJ whole genome shotgun (WGS) entry which is preliminary data.</text>
</comment>
<organism evidence="3 4">
    <name type="scientific">Handroanthus impetiginosus</name>
    <dbReference type="NCBI Taxonomy" id="429701"/>
    <lineage>
        <taxon>Eukaryota</taxon>
        <taxon>Viridiplantae</taxon>
        <taxon>Streptophyta</taxon>
        <taxon>Embryophyta</taxon>
        <taxon>Tracheophyta</taxon>
        <taxon>Spermatophyta</taxon>
        <taxon>Magnoliopsida</taxon>
        <taxon>eudicotyledons</taxon>
        <taxon>Gunneridae</taxon>
        <taxon>Pentapetalae</taxon>
        <taxon>asterids</taxon>
        <taxon>lamiids</taxon>
        <taxon>Lamiales</taxon>
        <taxon>Bignoniaceae</taxon>
        <taxon>Crescentiina</taxon>
        <taxon>Tabebuia alliance</taxon>
        <taxon>Handroanthus</taxon>
    </lineage>
</organism>